<dbReference type="Gene3D" id="3.10.129.10">
    <property type="entry name" value="Hotdog Thioesterase"/>
    <property type="match status" value="2"/>
</dbReference>
<dbReference type="PROSITE" id="PS51770">
    <property type="entry name" value="HOTDOG_ACOT"/>
    <property type="match status" value="2"/>
</dbReference>
<keyword evidence="2" id="KW-0677">Repeat</keyword>
<feature type="domain" description="HotDog ACOT-type" evidence="5">
    <location>
        <begin position="76"/>
        <end position="205"/>
    </location>
</feature>
<evidence type="ECO:0000256" key="1">
    <source>
        <dbReference type="ARBA" id="ARBA00010458"/>
    </source>
</evidence>
<dbReference type="GO" id="GO:0005739">
    <property type="term" value="C:mitochondrion"/>
    <property type="evidence" value="ECO:0007669"/>
    <property type="project" value="TreeGrafter"/>
</dbReference>
<dbReference type="AlphaFoldDB" id="A0A0B6ZLN7"/>
<keyword evidence="3" id="KW-0378">Hydrolase</keyword>
<gene>
    <name evidence="6" type="primary">ORF70555</name>
</gene>
<dbReference type="CDD" id="cd03442">
    <property type="entry name" value="BFIT_BACH"/>
    <property type="match status" value="1"/>
</dbReference>
<evidence type="ECO:0000256" key="3">
    <source>
        <dbReference type="ARBA" id="ARBA00022801"/>
    </source>
</evidence>
<proteinExistence type="inferred from homology"/>
<dbReference type="SUPFAM" id="SSF54637">
    <property type="entry name" value="Thioesterase/thiol ester dehydrase-isomerase"/>
    <property type="match status" value="2"/>
</dbReference>
<keyword evidence="4" id="KW-0809">Transit peptide</keyword>
<dbReference type="FunFam" id="3.10.129.10:FF:000012">
    <property type="entry name" value="Acyl-coenzyme A thioesterase 9, mitochondrial"/>
    <property type="match status" value="1"/>
</dbReference>
<dbReference type="GO" id="GO:0006637">
    <property type="term" value="P:acyl-CoA metabolic process"/>
    <property type="evidence" value="ECO:0007669"/>
    <property type="project" value="TreeGrafter"/>
</dbReference>
<dbReference type="EMBL" id="HACG01022664">
    <property type="protein sequence ID" value="CEK69529.1"/>
    <property type="molecule type" value="Transcribed_RNA"/>
</dbReference>
<protein>
    <recommendedName>
        <fullName evidence="5">HotDog ACOT-type domain-containing protein</fullName>
    </recommendedName>
</protein>
<dbReference type="PANTHER" id="PTHR12655:SF0">
    <property type="entry name" value="ACYL-COENZYME A THIOESTERASE 9, MITOCHONDRIAL"/>
    <property type="match status" value="1"/>
</dbReference>
<evidence type="ECO:0000256" key="2">
    <source>
        <dbReference type="ARBA" id="ARBA00022737"/>
    </source>
</evidence>
<evidence type="ECO:0000313" key="6">
    <source>
        <dbReference type="EMBL" id="CEK69529.1"/>
    </source>
</evidence>
<dbReference type="GO" id="GO:0047617">
    <property type="term" value="F:fatty acyl-CoA hydrolase activity"/>
    <property type="evidence" value="ECO:0007669"/>
    <property type="project" value="TreeGrafter"/>
</dbReference>
<dbReference type="InterPro" id="IPR033120">
    <property type="entry name" value="HOTDOG_ACOT"/>
</dbReference>
<dbReference type="InterPro" id="IPR029069">
    <property type="entry name" value="HotDog_dom_sf"/>
</dbReference>
<accession>A0A0B6ZLN7</accession>
<reference evidence="6" key="1">
    <citation type="submission" date="2014-12" db="EMBL/GenBank/DDBJ databases">
        <title>Insight into the proteome of Arion vulgaris.</title>
        <authorList>
            <person name="Aradska J."/>
            <person name="Bulat T."/>
            <person name="Smidak R."/>
            <person name="Sarate P."/>
            <person name="Gangsoo J."/>
            <person name="Sialana F."/>
            <person name="Bilban M."/>
            <person name="Lubec G."/>
        </authorList>
    </citation>
    <scope>NUCLEOTIDE SEQUENCE</scope>
    <source>
        <tissue evidence="6">Skin</tissue>
    </source>
</reference>
<sequence>MMSRRLQNLLTTHGVERYRCFTTNANCNKVLTITEVRNTLMEMVGMRKQWGEITAGSQGVLQKVVDSQAGLPHRKPSDSFIRAVIPLSQLSCRDKYLFYNKGIRFGRLLEDFDTLAGFICYNHNKNPELGDDQKSPYVFVTALVDRIEYSQSPALSAYKDICMNGQVTWVGTSSMECTMHMEQEVEGVMQRIITAKYLFVARNPQTNKAGIANPLKPETPEEIAAFKLGEENRKRRQQEGDKSLLKTPPSEDERLIIHDLFLSTVDLKTGTMKIRVKPENTVWMEESKVKTLVICHPENRNLYNKIFGGFLMMKAYELAWANVSLYTKTRPGTCKCVDDIVFKQPVEVGSLLFFSSQIVYTNGSDIQVHVHAEVLDPEKGTRDTTNDFQFTFDTGLPNLPRIIPKTYAEAMLYLVGKRHYES</sequence>
<dbReference type="PANTHER" id="PTHR12655">
    <property type="entry name" value="ACYL-COA THIOESTERASE"/>
    <property type="match status" value="1"/>
</dbReference>
<comment type="similarity">
    <text evidence="1">Belongs to the acyl coenzyme A hydrolase family.</text>
</comment>
<evidence type="ECO:0000259" key="5">
    <source>
        <dbReference type="PROSITE" id="PS51770"/>
    </source>
</evidence>
<organism evidence="6">
    <name type="scientific">Arion vulgaris</name>
    <dbReference type="NCBI Taxonomy" id="1028688"/>
    <lineage>
        <taxon>Eukaryota</taxon>
        <taxon>Metazoa</taxon>
        <taxon>Spiralia</taxon>
        <taxon>Lophotrochozoa</taxon>
        <taxon>Mollusca</taxon>
        <taxon>Gastropoda</taxon>
        <taxon>Heterobranchia</taxon>
        <taxon>Euthyneura</taxon>
        <taxon>Panpulmonata</taxon>
        <taxon>Eupulmonata</taxon>
        <taxon>Stylommatophora</taxon>
        <taxon>Helicina</taxon>
        <taxon>Arionoidea</taxon>
        <taxon>Arionidae</taxon>
        <taxon>Arion</taxon>
    </lineage>
</organism>
<feature type="domain" description="HotDog ACOT-type" evidence="5">
    <location>
        <begin position="285"/>
        <end position="398"/>
    </location>
</feature>
<name>A0A0B6ZLN7_9EUPU</name>
<evidence type="ECO:0000256" key="4">
    <source>
        <dbReference type="ARBA" id="ARBA00022946"/>
    </source>
</evidence>